<dbReference type="EMBL" id="PDUG01000006">
    <property type="protein sequence ID" value="PIC20146.1"/>
    <property type="molecule type" value="Genomic_DNA"/>
</dbReference>
<evidence type="ECO:0000256" key="1">
    <source>
        <dbReference type="SAM" id="Phobius"/>
    </source>
</evidence>
<dbReference type="Proteomes" id="UP000230233">
    <property type="component" value="Chromosome X"/>
</dbReference>
<feature type="transmembrane region" description="Helical" evidence="1">
    <location>
        <begin position="69"/>
        <end position="96"/>
    </location>
</feature>
<gene>
    <name evidence="2" type="primary">Cnig_chr_X.g25440</name>
    <name evidence="2" type="ORF">B9Z55_025440</name>
</gene>
<accession>A0A2G5SZ58</accession>
<evidence type="ECO:0000313" key="3">
    <source>
        <dbReference type="Proteomes" id="UP000230233"/>
    </source>
</evidence>
<dbReference type="AlphaFoldDB" id="A0A2G5SZ58"/>
<protein>
    <submittedName>
        <fullName evidence="2">Uncharacterized protein</fullName>
    </submittedName>
</protein>
<reference evidence="2" key="1">
    <citation type="journal article" date="2018" name="Science">
        <title>Rapid genome shrinkage in a self-fertile nematode reveals sperm competition proteins.</title>
        <authorList>
            <person name="Yin D."/>
            <person name="Schwarz E.M."/>
            <person name="Thomas C.G."/>
            <person name="Felde R.L."/>
            <person name="Korf I.F."/>
            <person name="Cutter A.D."/>
            <person name="Schartner C.M."/>
            <person name="Ralston E.J."/>
            <person name="Meyer B.J."/>
            <person name="Haag E.S."/>
        </authorList>
    </citation>
    <scope>NUCLEOTIDE SEQUENCE</scope>
    <source>
        <strain evidence="2">JU1422</strain>
    </source>
</reference>
<proteinExistence type="predicted"/>
<keyword evidence="3" id="KW-1185">Reference proteome</keyword>
<evidence type="ECO:0000313" key="2">
    <source>
        <dbReference type="EMBL" id="PIC20146.1"/>
    </source>
</evidence>
<sequence length="99" mass="11606">MPSKSLKFIYFEFRCTQWKRAPPRQRQKIEAGKLCNCFSGPVFNHSCSEKGTRLVNPCILFDSFIGYRIFLLFVTFFPLVTVFPEHLLIFPCYLVFPVS</sequence>
<name>A0A2G5SZ58_9PELO</name>
<keyword evidence="1" id="KW-1133">Transmembrane helix</keyword>
<keyword evidence="1" id="KW-0812">Transmembrane</keyword>
<keyword evidence="1" id="KW-0472">Membrane</keyword>
<comment type="caution">
    <text evidence="2">The sequence shown here is derived from an EMBL/GenBank/DDBJ whole genome shotgun (WGS) entry which is preliminary data.</text>
</comment>
<organism evidence="2 3">
    <name type="scientific">Caenorhabditis nigoni</name>
    <dbReference type="NCBI Taxonomy" id="1611254"/>
    <lineage>
        <taxon>Eukaryota</taxon>
        <taxon>Metazoa</taxon>
        <taxon>Ecdysozoa</taxon>
        <taxon>Nematoda</taxon>
        <taxon>Chromadorea</taxon>
        <taxon>Rhabditida</taxon>
        <taxon>Rhabditina</taxon>
        <taxon>Rhabditomorpha</taxon>
        <taxon>Rhabditoidea</taxon>
        <taxon>Rhabditidae</taxon>
        <taxon>Peloderinae</taxon>
        <taxon>Caenorhabditis</taxon>
    </lineage>
</organism>